<dbReference type="InParanoid" id="A0A1B6QJG5"/>
<dbReference type="EMBL" id="CM000760">
    <property type="protein sequence ID" value="KXG38063.1"/>
    <property type="molecule type" value="Genomic_DNA"/>
</dbReference>
<name>A0A1B6QJG5_SORBI</name>
<reference evidence="2" key="1">
    <citation type="journal article" date="2009" name="Nature">
        <title>The Sorghum bicolor genome and the diversification of grasses.</title>
        <authorList>
            <person name="Paterson A.H."/>
            <person name="Bowers J.E."/>
            <person name="Bruggmann R."/>
            <person name="Dubchak I."/>
            <person name="Grimwood J."/>
            <person name="Gundlach H."/>
            <person name="Haberer G."/>
            <person name="Hellsten U."/>
            <person name="Mitros T."/>
            <person name="Poliakov A."/>
            <person name="Schmutz J."/>
            <person name="Spannagl M."/>
            <person name="Tang H."/>
            <person name="Wang X."/>
            <person name="Wicker T."/>
            <person name="Bharti A.K."/>
            <person name="Chapman J."/>
            <person name="Feltus F.A."/>
            <person name="Gowik U."/>
            <person name="Grigoriev I.V."/>
            <person name="Lyons E."/>
            <person name="Maher C.A."/>
            <person name="Martis M."/>
            <person name="Narechania A."/>
            <person name="Otillar R.P."/>
            <person name="Penning B.W."/>
            <person name="Salamov A.A."/>
            <person name="Wang Y."/>
            <person name="Zhang L."/>
            <person name="Carpita N.C."/>
            <person name="Freeling M."/>
            <person name="Gingle A.R."/>
            <person name="Hash C.T."/>
            <person name="Keller B."/>
            <person name="Klein P."/>
            <person name="Kresovich S."/>
            <person name="McCann M.C."/>
            <person name="Ming R."/>
            <person name="Peterson D.G."/>
            <person name="Mehboob-ur-Rahman"/>
            <person name="Ware D."/>
            <person name="Westhoff P."/>
            <person name="Mayer K.F."/>
            <person name="Messing J."/>
            <person name="Rokhsar D.S."/>
        </authorList>
    </citation>
    <scope>NUCLEOTIDE SEQUENCE [LARGE SCALE GENOMIC DNA]</scope>
</reference>
<evidence type="ECO:0000256" key="1">
    <source>
        <dbReference type="SAM" id="MobiDB-lite"/>
    </source>
</evidence>
<keyword evidence="3" id="KW-1185">Reference proteome</keyword>
<protein>
    <submittedName>
        <fullName evidence="2">Uncharacterized protein</fullName>
    </submittedName>
</protein>
<reference evidence="2" key="2">
    <citation type="submission" date="2017-02" db="EMBL/GenBank/DDBJ databases">
        <title>WGS assembly of Sorghum bicolor.</title>
        <authorList>
            <person name="Paterson A."/>
            <person name="Mullet J."/>
            <person name="Bowers J."/>
            <person name="Bruggmann R."/>
            <person name="Dubchak I."/>
            <person name="Grimwood J."/>
            <person name="Gundlach H."/>
            <person name="Haberer G."/>
            <person name="Hellsten U."/>
            <person name="Mitros T."/>
            <person name="Poliakov A."/>
            <person name="Schmutz J."/>
            <person name="Spannagl M."/>
            <person name="Tang H."/>
            <person name="Wang X."/>
            <person name="Wicker T."/>
            <person name="Bharti A."/>
            <person name="Chapman J."/>
            <person name="Feltus F."/>
            <person name="Gowik U."/>
            <person name="Grigoriev I."/>
            <person name="Lyons E."/>
            <person name="Maher C."/>
            <person name="Martis M."/>
            <person name="Narechania A."/>
            <person name="Otillar R."/>
            <person name="Penning B."/>
            <person name="Salamov A."/>
            <person name="Wang Y."/>
            <person name="Zhang L."/>
            <person name="Carpita N."/>
            <person name="Freeling M."/>
            <person name="Gingle A."/>
            <person name="Hash C."/>
            <person name="Keller B."/>
            <person name="Klein P."/>
            <person name="Kresovich S."/>
            <person name="Mccann M."/>
            <person name="Ming R."/>
            <person name="Peterson D."/>
            <person name="Rahman M."/>
            <person name="Ware D."/>
            <person name="Westhoff P."/>
            <person name="Mayer K."/>
            <person name="Messing J."/>
            <person name="Sims D."/>
            <person name="Jenkins J."/>
            <person name="Shu S."/>
            <person name="Rokhsar D."/>
        </authorList>
    </citation>
    <scope>NUCLEOTIDE SEQUENCE</scope>
</reference>
<organism evidence="2 3">
    <name type="scientific">Sorghum bicolor</name>
    <name type="common">Sorghum</name>
    <name type="synonym">Sorghum vulgare</name>
    <dbReference type="NCBI Taxonomy" id="4558"/>
    <lineage>
        <taxon>Eukaryota</taxon>
        <taxon>Viridiplantae</taxon>
        <taxon>Streptophyta</taxon>
        <taxon>Embryophyta</taxon>
        <taxon>Tracheophyta</taxon>
        <taxon>Spermatophyta</taxon>
        <taxon>Magnoliopsida</taxon>
        <taxon>Liliopsida</taxon>
        <taxon>Poales</taxon>
        <taxon>Poaceae</taxon>
        <taxon>PACMAD clade</taxon>
        <taxon>Panicoideae</taxon>
        <taxon>Andropogonodae</taxon>
        <taxon>Andropogoneae</taxon>
        <taxon>Sorghinae</taxon>
        <taxon>Sorghum</taxon>
    </lineage>
</organism>
<evidence type="ECO:0000313" key="3">
    <source>
        <dbReference type="Proteomes" id="UP000000768"/>
    </source>
</evidence>
<feature type="compositionally biased region" description="Polar residues" evidence="1">
    <location>
        <begin position="1"/>
        <end position="13"/>
    </location>
</feature>
<accession>A0A1B6QJG5</accession>
<feature type="region of interest" description="Disordered" evidence="1">
    <location>
        <begin position="1"/>
        <end position="21"/>
    </location>
</feature>
<dbReference type="Gramene" id="KXG38063">
    <property type="protein sequence ID" value="KXG38063"/>
    <property type="gene ID" value="SORBI_3001G174000"/>
</dbReference>
<evidence type="ECO:0000313" key="2">
    <source>
        <dbReference type="EMBL" id="KXG38063.1"/>
    </source>
</evidence>
<sequence length="109" mass="11754">MSAISSVLTVDSPNSKREQTEIERRRKCFTCAGPGLLLVIIQPRPPRRGERENEVTCGELAIPIPKRISTCRQDEGLRALSGRQTSATGGGCSGAVRQNARPALNTTAH</sequence>
<proteinExistence type="predicted"/>
<dbReference type="Proteomes" id="UP000000768">
    <property type="component" value="Chromosome 1"/>
</dbReference>
<feature type="region of interest" description="Disordered" evidence="1">
    <location>
        <begin position="82"/>
        <end position="109"/>
    </location>
</feature>
<dbReference type="AlphaFoldDB" id="A0A1B6QJG5"/>
<gene>
    <name evidence="2" type="ORF">SORBI_3001G174000</name>
</gene>